<evidence type="ECO:0000313" key="2">
    <source>
        <dbReference type="EnsemblPlants" id="OB01G36260.1"/>
    </source>
</evidence>
<name>J3L320_ORYBR</name>
<sequence length="69" mass="7448">MGRKKLAQHTAQHNTTPNFFSSSSLLHLCSCAVLVLKLLGCLARGAKRLDSPGQECRGSAEAGSRHGRW</sequence>
<dbReference type="AlphaFoldDB" id="J3L320"/>
<dbReference type="Gramene" id="OB01G36260.1">
    <property type="protein sequence ID" value="OB01G36260.1"/>
    <property type="gene ID" value="OB01G36260"/>
</dbReference>
<keyword evidence="3" id="KW-1185">Reference proteome</keyword>
<feature type="region of interest" description="Disordered" evidence="1">
    <location>
        <begin position="48"/>
        <end position="69"/>
    </location>
</feature>
<protein>
    <submittedName>
        <fullName evidence="2">Uncharacterized protein</fullName>
    </submittedName>
</protein>
<accession>J3L320</accession>
<reference evidence="2" key="2">
    <citation type="submission" date="2013-04" db="UniProtKB">
        <authorList>
            <consortium name="EnsemblPlants"/>
        </authorList>
    </citation>
    <scope>IDENTIFICATION</scope>
</reference>
<proteinExistence type="predicted"/>
<dbReference type="Proteomes" id="UP000006038">
    <property type="component" value="Chromosome 1"/>
</dbReference>
<dbReference type="EnsemblPlants" id="OB01G36260.1">
    <property type="protein sequence ID" value="OB01G36260.1"/>
    <property type="gene ID" value="OB01G36260"/>
</dbReference>
<reference evidence="2" key="1">
    <citation type="journal article" date="2013" name="Nat. Commun.">
        <title>Whole-genome sequencing of Oryza brachyantha reveals mechanisms underlying Oryza genome evolution.</title>
        <authorList>
            <person name="Chen J."/>
            <person name="Huang Q."/>
            <person name="Gao D."/>
            <person name="Wang J."/>
            <person name="Lang Y."/>
            <person name="Liu T."/>
            <person name="Li B."/>
            <person name="Bai Z."/>
            <person name="Luis Goicoechea J."/>
            <person name="Liang C."/>
            <person name="Chen C."/>
            <person name="Zhang W."/>
            <person name="Sun S."/>
            <person name="Liao Y."/>
            <person name="Zhang X."/>
            <person name="Yang L."/>
            <person name="Song C."/>
            <person name="Wang M."/>
            <person name="Shi J."/>
            <person name="Liu G."/>
            <person name="Liu J."/>
            <person name="Zhou H."/>
            <person name="Zhou W."/>
            <person name="Yu Q."/>
            <person name="An N."/>
            <person name="Chen Y."/>
            <person name="Cai Q."/>
            <person name="Wang B."/>
            <person name="Liu B."/>
            <person name="Min J."/>
            <person name="Huang Y."/>
            <person name="Wu H."/>
            <person name="Li Z."/>
            <person name="Zhang Y."/>
            <person name="Yin Y."/>
            <person name="Song W."/>
            <person name="Jiang J."/>
            <person name="Jackson S.A."/>
            <person name="Wing R.A."/>
            <person name="Wang J."/>
            <person name="Chen M."/>
        </authorList>
    </citation>
    <scope>NUCLEOTIDE SEQUENCE [LARGE SCALE GENOMIC DNA]</scope>
    <source>
        <strain evidence="2">cv. IRGC 101232</strain>
    </source>
</reference>
<evidence type="ECO:0000256" key="1">
    <source>
        <dbReference type="SAM" id="MobiDB-lite"/>
    </source>
</evidence>
<dbReference type="HOGENOM" id="CLU_2779872_0_0_1"/>
<organism evidence="2">
    <name type="scientific">Oryza brachyantha</name>
    <name type="common">malo sina</name>
    <dbReference type="NCBI Taxonomy" id="4533"/>
    <lineage>
        <taxon>Eukaryota</taxon>
        <taxon>Viridiplantae</taxon>
        <taxon>Streptophyta</taxon>
        <taxon>Embryophyta</taxon>
        <taxon>Tracheophyta</taxon>
        <taxon>Spermatophyta</taxon>
        <taxon>Magnoliopsida</taxon>
        <taxon>Liliopsida</taxon>
        <taxon>Poales</taxon>
        <taxon>Poaceae</taxon>
        <taxon>BOP clade</taxon>
        <taxon>Oryzoideae</taxon>
        <taxon>Oryzeae</taxon>
        <taxon>Oryzinae</taxon>
        <taxon>Oryza</taxon>
    </lineage>
</organism>
<evidence type="ECO:0000313" key="3">
    <source>
        <dbReference type="Proteomes" id="UP000006038"/>
    </source>
</evidence>